<gene>
    <name evidence="2" type="ORF">SAMN05444417_2287</name>
</gene>
<dbReference type="AlphaFoldDB" id="A0A1M6F0T1"/>
<feature type="transmembrane region" description="Helical" evidence="1">
    <location>
        <begin position="23"/>
        <end position="41"/>
    </location>
</feature>
<sequence>MNGGSMPIVDQVRALYEAMPEQISALILAGAAGAYTRAVFAPEESWKRRILEGIAGAFGAIFLGGLVGHAIDAVVGGGTWAYLAAGFIMGEGGIAAIRGVRKTIMDKGAK</sequence>
<evidence type="ECO:0000313" key="2">
    <source>
        <dbReference type="EMBL" id="SHI91266.1"/>
    </source>
</evidence>
<proteinExistence type="predicted"/>
<evidence type="ECO:0008006" key="4">
    <source>
        <dbReference type="Google" id="ProtNLM"/>
    </source>
</evidence>
<evidence type="ECO:0000313" key="3">
    <source>
        <dbReference type="Proteomes" id="UP000184292"/>
    </source>
</evidence>
<keyword evidence="1" id="KW-1133">Transmembrane helix</keyword>
<accession>A0A1M6F0T1</accession>
<dbReference type="STRING" id="1447782.SAMN05444417_2287"/>
<protein>
    <recommendedName>
        <fullName evidence="4">LydA holin phage, holin superfamily III</fullName>
    </recommendedName>
</protein>
<organism evidence="2 3">
    <name type="scientific">Wenxinia saemankumensis</name>
    <dbReference type="NCBI Taxonomy" id="1447782"/>
    <lineage>
        <taxon>Bacteria</taxon>
        <taxon>Pseudomonadati</taxon>
        <taxon>Pseudomonadota</taxon>
        <taxon>Alphaproteobacteria</taxon>
        <taxon>Rhodobacterales</taxon>
        <taxon>Roseobacteraceae</taxon>
        <taxon>Wenxinia</taxon>
    </lineage>
</organism>
<keyword evidence="3" id="KW-1185">Reference proteome</keyword>
<keyword evidence="1" id="KW-0472">Membrane</keyword>
<dbReference type="EMBL" id="FQYO01000003">
    <property type="protein sequence ID" value="SHI91266.1"/>
    <property type="molecule type" value="Genomic_DNA"/>
</dbReference>
<reference evidence="2 3" key="1">
    <citation type="submission" date="2016-11" db="EMBL/GenBank/DDBJ databases">
        <authorList>
            <person name="Jaros S."/>
            <person name="Januszkiewicz K."/>
            <person name="Wedrychowicz H."/>
        </authorList>
    </citation>
    <scope>NUCLEOTIDE SEQUENCE [LARGE SCALE GENOMIC DNA]</scope>
    <source>
        <strain evidence="2 3">DSM 100565</strain>
    </source>
</reference>
<evidence type="ECO:0000256" key="1">
    <source>
        <dbReference type="SAM" id="Phobius"/>
    </source>
</evidence>
<dbReference type="Proteomes" id="UP000184292">
    <property type="component" value="Unassembled WGS sequence"/>
</dbReference>
<feature type="transmembrane region" description="Helical" evidence="1">
    <location>
        <begin position="80"/>
        <end position="100"/>
    </location>
</feature>
<keyword evidence="1" id="KW-0812">Transmembrane</keyword>
<name>A0A1M6F0T1_9RHOB</name>
<feature type="transmembrane region" description="Helical" evidence="1">
    <location>
        <begin position="53"/>
        <end position="74"/>
    </location>
</feature>